<evidence type="ECO:0000256" key="1">
    <source>
        <dbReference type="ARBA" id="ARBA00022468"/>
    </source>
</evidence>
<evidence type="ECO:0000256" key="5">
    <source>
        <dbReference type="ARBA" id="ARBA00022782"/>
    </source>
</evidence>
<name>A0AAN8ZW70_HALRR</name>
<dbReference type="PROSITE" id="PS50081">
    <property type="entry name" value="ZF_DAG_PE_2"/>
    <property type="match status" value="1"/>
</dbReference>
<sequence length="459" mass="51348">MKLKSAKLLLDTEKSGRIIALGYNNDMARQIGLVMELLGKGQLNETIEKLQELLHSFTHCEHRRSVRDGTIIPLSTITEKQDSLESILSISDIELAEDDLEESRTRSGRSFKRKSSPEEQGDAIRKRLSSRKSKEENRSRKSGEEKESKIREVKTRITTSYTPGDDIKKFCAEVRVEPAALFHPATPTRETCTYDKNLLAAGRTPSRPPHFPTTPHWSPSQDPAYSCLVNNALTPRHGHSQVYGTPSNTLSPIVRNFSASKMNARKQSFHSKTIYKAENCQPCGKRIKFGKTSLKYRDCHATCHPKCRESVSIPCVPAATTPNTKGYRGTIADYTPIIPPMVPALVVHCCNEVENRGLNEVGIYRVPGAEKDVKELKERFLRGRGLPNLSQVDVNVICGTLKDFLRSLKEPLITHLWNDFASAADKSEAQDSSAALYQAISELPQPNRDTLAWIITPLQ</sequence>
<comment type="caution">
    <text evidence="11">The sequence shown here is derived from an EMBL/GenBank/DDBJ whole genome shotgun (WGS) entry which is preliminary data.</text>
</comment>
<evidence type="ECO:0000256" key="6">
    <source>
        <dbReference type="ARBA" id="ARBA00022833"/>
    </source>
</evidence>
<keyword evidence="5" id="KW-0221">Differentiation</keyword>
<evidence type="ECO:0000259" key="9">
    <source>
        <dbReference type="PROSITE" id="PS50081"/>
    </source>
</evidence>
<dbReference type="GO" id="GO:0005634">
    <property type="term" value="C:nucleus"/>
    <property type="evidence" value="ECO:0007669"/>
    <property type="project" value="TreeGrafter"/>
</dbReference>
<evidence type="ECO:0000256" key="7">
    <source>
        <dbReference type="ARBA" id="ARBA00022871"/>
    </source>
</evidence>
<dbReference type="Gene3D" id="1.10.555.10">
    <property type="entry name" value="Rho GTPase activation protein"/>
    <property type="match status" value="1"/>
</dbReference>
<keyword evidence="7" id="KW-0744">Spermatogenesis</keyword>
<dbReference type="PROSITE" id="PS50238">
    <property type="entry name" value="RHOGAP"/>
    <property type="match status" value="1"/>
</dbReference>
<dbReference type="PANTHER" id="PTHR46199:SF3">
    <property type="entry name" value="RAC GTPASE-ACTIVATING PROTEIN 1"/>
    <property type="match status" value="1"/>
</dbReference>
<organism evidence="11 12">
    <name type="scientific">Halocaridina rubra</name>
    <name type="common">Hawaiian red shrimp</name>
    <dbReference type="NCBI Taxonomy" id="373956"/>
    <lineage>
        <taxon>Eukaryota</taxon>
        <taxon>Metazoa</taxon>
        <taxon>Ecdysozoa</taxon>
        <taxon>Arthropoda</taxon>
        <taxon>Crustacea</taxon>
        <taxon>Multicrustacea</taxon>
        <taxon>Malacostraca</taxon>
        <taxon>Eumalacostraca</taxon>
        <taxon>Eucarida</taxon>
        <taxon>Decapoda</taxon>
        <taxon>Pleocyemata</taxon>
        <taxon>Caridea</taxon>
        <taxon>Atyoidea</taxon>
        <taxon>Atyidae</taxon>
        <taxon>Halocaridina</taxon>
    </lineage>
</organism>
<dbReference type="AlphaFoldDB" id="A0AAN8ZW70"/>
<dbReference type="GO" id="GO:0007283">
    <property type="term" value="P:spermatogenesis"/>
    <property type="evidence" value="ECO:0007669"/>
    <property type="project" value="UniProtKB-KW"/>
</dbReference>
<dbReference type="InterPro" id="IPR046349">
    <property type="entry name" value="C1-like_sf"/>
</dbReference>
<dbReference type="GO" id="GO:0051233">
    <property type="term" value="C:spindle midzone"/>
    <property type="evidence" value="ECO:0007669"/>
    <property type="project" value="TreeGrafter"/>
</dbReference>
<dbReference type="CDD" id="cd20821">
    <property type="entry name" value="C1_MgcRacGAP"/>
    <property type="match status" value="1"/>
</dbReference>
<evidence type="ECO:0000259" key="10">
    <source>
        <dbReference type="PROSITE" id="PS50238"/>
    </source>
</evidence>
<feature type="domain" description="Rho-GAP" evidence="10">
    <location>
        <begin position="332"/>
        <end position="459"/>
    </location>
</feature>
<proteinExistence type="predicted"/>
<keyword evidence="4" id="KW-0863">Zinc-finger</keyword>
<feature type="compositionally biased region" description="Basic and acidic residues" evidence="8">
    <location>
        <begin position="132"/>
        <end position="155"/>
    </location>
</feature>
<dbReference type="GO" id="GO:0030496">
    <property type="term" value="C:midbody"/>
    <property type="evidence" value="ECO:0007669"/>
    <property type="project" value="TreeGrafter"/>
</dbReference>
<dbReference type="GO" id="GO:0051256">
    <property type="term" value="P:mitotic spindle midzone assembly"/>
    <property type="evidence" value="ECO:0007669"/>
    <property type="project" value="TreeGrafter"/>
</dbReference>
<evidence type="ECO:0000256" key="4">
    <source>
        <dbReference type="ARBA" id="ARBA00022771"/>
    </source>
</evidence>
<keyword evidence="3" id="KW-0479">Metal-binding</keyword>
<keyword evidence="6" id="KW-0862">Zinc</keyword>
<dbReference type="Pfam" id="PF00620">
    <property type="entry name" value="RhoGAP"/>
    <property type="match status" value="1"/>
</dbReference>
<dbReference type="InterPro" id="IPR008936">
    <property type="entry name" value="Rho_GTPase_activation_prot"/>
</dbReference>
<evidence type="ECO:0000256" key="3">
    <source>
        <dbReference type="ARBA" id="ARBA00022723"/>
    </source>
</evidence>
<dbReference type="FunFam" id="3.30.60.20:FF:000033">
    <property type="entry name" value="Rac GTPase-activating protein 1"/>
    <property type="match status" value="1"/>
</dbReference>
<keyword evidence="2" id="KW-0217">Developmental protein</keyword>
<dbReference type="SUPFAM" id="SSF57889">
    <property type="entry name" value="Cysteine-rich domain"/>
    <property type="match status" value="1"/>
</dbReference>
<dbReference type="GO" id="GO:0000281">
    <property type="term" value="P:mitotic cytokinesis"/>
    <property type="evidence" value="ECO:0007669"/>
    <property type="project" value="TreeGrafter"/>
</dbReference>
<feature type="non-terminal residue" evidence="11">
    <location>
        <position position="459"/>
    </location>
</feature>
<dbReference type="SUPFAM" id="SSF48350">
    <property type="entry name" value="GTPase activation domain, GAP"/>
    <property type="match status" value="1"/>
</dbReference>
<dbReference type="GO" id="GO:0007266">
    <property type="term" value="P:Rho protein signal transduction"/>
    <property type="evidence" value="ECO:0007669"/>
    <property type="project" value="TreeGrafter"/>
</dbReference>
<evidence type="ECO:0000256" key="8">
    <source>
        <dbReference type="SAM" id="MobiDB-lite"/>
    </source>
</evidence>
<accession>A0AAN8ZW70</accession>
<evidence type="ECO:0000313" key="12">
    <source>
        <dbReference type="Proteomes" id="UP001381693"/>
    </source>
</evidence>
<dbReference type="GO" id="GO:0005096">
    <property type="term" value="F:GTPase activator activity"/>
    <property type="evidence" value="ECO:0007669"/>
    <property type="project" value="UniProtKB-KW"/>
</dbReference>
<keyword evidence="12" id="KW-1185">Reference proteome</keyword>
<dbReference type="PANTHER" id="PTHR46199">
    <property type="entry name" value="RAC GTPASE-ACTIVATING PROTEIN 1"/>
    <property type="match status" value="1"/>
</dbReference>
<dbReference type="GO" id="GO:0032154">
    <property type="term" value="C:cleavage furrow"/>
    <property type="evidence" value="ECO:0007669"/>
    <property type="project" value="TreeGrafter"/>
</dbReference>
<reference evidence="11 12" key="1">
    <citation type="submission" date="2023-11" db="EMBL/GenBank/DDBJ databases">
        <title>Halocaridina rubra genome assembly.</title>
        <authorList>
            <person name="Smith C."/>
        </authorList>
    </citation>
    <scope>NUCLEOTIDE SEQUENCE [LARGE SCALE GENOMIC DNA]</scope>
    <source>
        <strain evidence="11">EP-1</strain>
        <tissue evidence="11">Whole</tissue>
    </source>
</reference>
<gene>
    <name evidence="11" type="primary">RACGAP1</name>
    <name evidence="11" type="ORF">SK128_001148</name>
</gene>
<dbReference type="SMART" id="SM00324">
    <property type="entry name" value="RhoGAP"/>
    <property type="match status" value="1"/>
</dbReference>
<dbReference type="GO" id="GO:0030154">
    <property type="term" value="P:cell differentiation"/>
    <property type="evidence" value="ECO:0007669"/>
    <property type="project" value="UniProtKB-KW"/>
</dbReference>
<protein>
    <submittedName>
        <fullName evidence="11">Rac GTPase-activating protein 1</fullName>
    </submittedName>
</protein>
<evidence type="ECO:0000256" key="2">
    <source>
        <dbReference type="ARBA" id="ARBA00022473"/>
    </source>
</evidence>
<feature type="domain" description="Phorbol-ester/DAG-type" evidence="9">
    <location>
        <begin position="266"/>
        <end position="315"/>
    </location>
</feature>
<dbReference type="EMBL" id="JAXCGZ010019514">
    <property type="protein sequence ID" value="KAK7066038.1"/>
    <property type="molecule type" value="Genomic_DNA"/>
</dbReference>
<dbReference type="Gene3D" id="3.30.60.20">
    <property type="match status" value="1"/>
</dbReference>
<dbReference type="GO" id="GO:0008270">
    <property type="term" value="F:zinc ion binding"/>
    <property type="evidence" value="ECO:0007669"/>
    <property type="project" value="UniProtKB-KW"/>
</dbReference>
<dbReference type="InterPro" id="IPR002219">
    <property type="entry name" value="PKC_DAG/PE"/>
</dbReference>
<keyword evidence="1" id="KW-0343">GTPase activation</keyword>
<dbReference type="InterPro" id="IPR000198">
    <property type="entry name" value="RhoGAP_dom"/>
</dbReference>
<evidence type="ECO:0000313" key="11">
    <source>
        <dbReference type="EMBL" id="KAK7066038.1"/>
    </source>
</evidence>
<feature type="region of interest" description="Disordered" evidence="8">
    <location>
        <begin position="99"/>
        <end position="157"/>
    </location>
</feature>
<dbReference type="Proteomes" id="UP001381693">
    <property type="component" value="Unassembled WGS sequence"/>
</dbReference>
<dbReference type="GO" id="GO:0097149">
    <property type="term" value="C:centralspindlin complex"/>
    <property type="evidence" value="ECO:0007669"/>
    <property type="project" value="TreeGrafter"/>
</dbReference>